<feature type="compositionally biased region" description="Basic residues" evidence="12">
    <location>
        <begin position="236"/>
        <end position="245"/>
    </location>
</feature>
<feature type="domain" description="C2H2-type" evidence="13">
    <location>
        <begin position="438"/>
        <end position="465"/>
    </location>
</feature>
<evidence type="ECO:0000259" key="13">
    <source>
        <dbReference type="PROSITE" id="PS50157"/>
    </source>
</evidence>
<gene>
    <name evidence="14" type="ORF">LPJ53_000765</name>
</gene>
<protein>
    <recommendedName>
        <fullName evidence="13">C2H2-type domain-containing protein</fullName>
    </recommendedName>
</protein>
<evidence type="ECO:0000313" key="15">
    <source>
        <dbReference type="Proteomes" id="UP001149813"/>
    </source>
</evidence>
<dbReference type="GO" id="GO:0008270">
    <property type="term" value="F:zinc ion binding"/>
    <property type="evidence" value="ECO:0007669"/>
    <property type="project" value="UniProtKB-KW"/>
</dbReference>
<feature type="compositionally biased region" description="Low complexity" evidence="12">
    <location>
        <begin position="501"/>
        <end position="520"/>
    </location>
</feature>
<evidence type="ECO:0000256" key="11">
    <source>
        <dbReference type="PROSITE-ProRule" id="PRU00042"/>
    </source>
</evidence>
<evidence type="ECO:0000256" key="6">
    <source>
        <dbReference type="ARBA" id="ARBA00022833"/>
    </source>
</evidence>
<feature type="compositionally biased region" description="Low complexity" evidence="12">
    <location>
        <begin position="166"/>
        <end position="187"/>
    </location>
</feature>
<comment type="caution">
    <text evidence="14">The sequence shown here is derived from an EMBL/GenBank/DDBJ whole genome shotgun (WGS) entry which is preliminary data.</text>
</comment>
<dbReference type="GO" id="GO:0005634">
    <property type="term" value="C:nucleus"/>
    <property type="evidence" value="ECO:0007669"/>
    <property type="project" value="UniProtKB-SubCell"/>
</dbReference>
<keyword evidence="15" id="KW-1185">Reference proteome</keyword>
<dbReference type="AlphaFoldDB" id="A0A9W7Y1C6"/>
<dbReference type="FunFam" id="3.30.160.60:FF:001174">
    <property type="entry name" value="zinc finger protein 527 isoform X1"/>
    <property type="match status" value="1"/>
</dbReference>
<keyword evidence="7" id="KW-0805">Transcription regulation</keyword>
<feature type="region of interest" description="Disordered" evidence="12">
    <location>
        <begin position="668"/>
        <end position="702"/>
    </location>
</feature>
<reference evidence="14" key="1">
    <citation type="submission" date="2022-07" db="EMBL/GenBank/DDBJ databases">
        <title>Phylogenomic reconstructions and comparative analyses of Kickxellomycotina fungi.</title>
        <authorList>
            <person name="Reynolds N.K."/>
            <person name="Stajich J.E."/>
            <person name="Barry K."/>
            <person name="Grigoriev I.V."/>
            <person name="Crous P."/>
            <person name="Smith M.E."/>
        </authorList>
    </citation>
    <scope>NUCLEOTIDE SEQUENCE</scope>
    <source>
        <strain evidence="14">NBRC 32514</strain>
    </source>
</reference>
<accession>A0A9W7Y1C6</accession>
<dbReference type="OrthoDB" id="6077919at2759"/>
<keyword evidence="3" id="KW-0479">Metal-binding</keyword>
<feature type="compositionally biased region" description="Basic residues" evidence="12">
    <location>
        <begin position="603"/>
        <end position="622"/>
    </location>
</feature>
<keyword evidence="9" id="KW-0804">Transcription</keyword>
<evidence type="ECO:0000256" key="12">
    <source>
        <dbReference type="SAM" id="MobiDB-lite"/>
    </source>
</evidence>
<evidence type="ECO:0000256" key="8">
    <source>
        <dbReference type="ARBA" id="ARBA00023125"/>
    </source>
</evidence>
<dbReference type="GO" id="GO:0000977">
    <property type="term" value="F:RNA polymerase II transcription regulatory region sequence-specific DNA binding"/>
    <property type="evidence" value="ECO:0007669"/>
    <property type="project" value="TreeGrafter"/>
</dbReference>
<evidence type="ECO:0000256" key="7">
    <source>
        <dbReference type="ARBA" id="ARBA00023015"/>
    </source>
</evidence>
<evidence type="ECO:0000256" key="10">
    <source>
        <dbReference type="ARBA" id="ARBA00023242"/>
    </source>
</evidence>
<feature type="region of interest" description="Disordered" evidence="12">
    <location>
        <begin position="165"/>
        <end position="202"/>
    </location>
</feature>
<feature type="region of interest" description="Disordered" evidence="12">
    <location>
        <begin position="537"/>
        <end position="636"/>
    </location>
</feature>
<feature type="region of interest" description="Disordered" evidence="12">
    <location>
        <begin position="496"/>
        <end position="525"/>
    </location>
</feature>
<dbReference type="PROSITE" id="PS50157">
    <property type="entry name" value="ZINC_FINGER_C2H2_2"/>
    <property type="match status" value="2"/>
</dbReference>
<dbReference type="Gene3D" id="3.30.160.60">
    <property type="entry name" value="Classic Zinc Finger"/>
    <property type="match status" value="2"/>
</dbReference>
<evidence type="ECO:0000256" key="5">
    <source>
        <dbReference type="ARBA" id="ARBA00022771"/>
    </source>
</evidence>
<evidence type="ECO:0000256" key="2">
    <source>
        <dbReference type="ARBA" id="ARBA00006991"/>
    </source>
</evidence>
<feature type="region of interest" description="Disordered" evidence="12">
    <location>
        <begin position="215"/>
        <end position="253"/>
    </location>
</feature>
<dbReference type="PANTHER" id="PTHR14196:SF10">
    <property type="entry name" value="C2H2-TYPE DOMAIN-CONTAINING PROTEIN"/>
    <property type="match status" value="1"/>
</dbReference>
<dbReference type="PROSITE" id="PS00028">
    <property type="entry name" value="ZINC_FINGER_C2H2_1"/>
    <property type="match status" value="2"/>
</dbReference>
<keyword evidence="5 11" id="KW-0863">Zinc-finger</keyword>
<dbReference type="Pfam" id="PF00096">
    <property type="entry name" value="zf-C2H2"/>
    <property type="match status" value="2"/>
</dbReference>
<evidence type="ECO:0000256" key="9">
    <source>
        <dbReference type="ARBA" id="ARBA00023163"/>
    </source>
</evidence>
<sequence length="702" mass="74407">MSDSTAVSVHAMPHNTASEHSQKGANAYYPDSAVAAAAAAAGAIKQWGGDLNQNHHSNGNIASIDTSCNSPPDTPLAKIIQQQGNSLPTQPTPPQSASHGLVQGGADAWRSYPNTYQQGIPMSSSYTNAPFASPISAGIPVGIDGGSFDHAAAAAAASAGDYYNGAHNAQHNSHGQQQHHGYQQLSHPATTPGAMVPTSVSHQSNGIADMSHLHYQGQGQSTQQVGQQHSEQSHPHSQHVQHQHQHQGQFQQGNIHQDPSVAQFDHAAAAAAATATSNGAYMNDFGHGMYAGAPEIVSAPATTTHLPPIDPTNGLTRQHSYFGMPTAPSPGTFDSMSATAAAMANGTGHYSPHPAGPGHYLAAAAAARGQPPYPSPMIMGRFGLGMPPTGAPGTVSASSPMSVMGPGSMSAPGTPVRPVGMPRMNSHNQSSTSQRKRYLCTVCQKMFARPSTLSTHMHSHTGEKPYECTWDSCGKRFSVMSNLRRHQRIHERQRAKFANIQQQQQQQQNSHSNDSDSSGSTTPLASQMLHTVGSPVAQLGHHMLPPPPPTHFIQQSGMANPGSALEIQSPLGQHHHLMPHPSQQQQQQQQFREQQQQQPHHYQQQHHHQYHNQYANHHHQPHIHQPQPQHHHHQVPPMALHAAAAAAAAGANGAQDEIPDVSSLSVAAVAAAAAMSESMVPPGTSTSSSTINPTTPQSTFKE</sequence>
<dbReference type="Proteomes" id="UP001149813">
    <property type="component" value="Unassembled WGS sequence"/>
</dbReference>
<dbReference type="InterPro" id="IPR036236">
    <property type="entry name" value="Znf_C2H2_sf"/>
</dbReference>
<dbReference type="GO" id="GO:0009880">
    <property type="term" value="P:embryonic pattern specification"/>
    <property type="evidence" value="ECO:0007669"/>
    <property type="project" value="TreeGrafter"/>
</dbReference>
<keyword evidence="8" id="KW-0238">DNA-binding</keyword>
<dbReference type="InterPro" id="IPR050717">
    <property type="entry name" value="C2H2-ZF_Transcription_Reg"/>
</dbReference>
<keyword evidence="10" id="KW-0539">Nucleus</keyword>
<evidence type="ECO:0000256" key="3">
    <source>
        <dbReference type="ARBA" id="ARBA00022723"/>
    </source>
</evidence>
<feature type="compositionally biased region" description="Low complexity" evidence="12">
    <location>
        <begin position="579"/>
        <end position="602"/>
    </location>
</feature>
<dbReference type="EMBL" id="JANBOJ010000014">
    <property type="protein sequence ID" value="KAJ1725039.1"/>
    <property type="molecule type" value="Genomic_DNA"/>
</dbReference>
<dbReference type="SMART" id="SM00355">
    <property type="entry name" value="ZnF_C2H2"/>
    <property type="match status" value="2"/>
</dbReference>
<keyword evidence="6" id="KW-0862">Zinc</keyword>
<comment type="similarity">
    <text evidence="2">Belongs to the krueppel C2H2-type zinc-finger protein family.</text>
</comment>
<evidence type="ECO:0000256" key="1">
    <source>
        <dbReference type="ARBA" id="ARBA00004123"/>
    </source>
</evidence>
<feature type="compositionally biased region" description="Low complexity" evidence="12">
    <location>
        <begin position="215"/>
        <end position="230"/>
    </location>
</feature>
<dbReference type="GO" id="GO:0000981">
    <property type="term" value="F:DNA-binding transcription factor activity, RNA polymerase II-specific"/>
    <property type="evidence" value="ECO:0007669"/>
    <property type="project" value="TreeGrafter"/>
</dbReference>
<evidence type="ECO:0000313" key="14">
    <source>
        <dbReference type="EMBL" id="KAJ1725039.1"/>
    </source>
</evidence>
<evidence type="ECO:0000256" key="4">
    <source>
        <dbReference type="ARBA" id="ARBA00022737"/>
    </source>
</evidence>
<feature type="domain" description="C2H2-type" evidence="13">
    <location>
        <begin position="466"/>
        <end position="495"/>
    </location>
</feature>
<dbReference type="PANTHER" id="PTHR14196">
    <property type="entry name" value="ODD-SKIPPED - RELATED"/>
    <property type="match status" value="1"/>
</dbReference>
<dbReference type="InterPro" id="IPR013087">
    <property type="entry name" value="Znf_C2H2_type"/>
</dbReference>
<keyword evidence="4" id="KW-0677">Repeat</keyword>
<proteinExistence type="inferred from homology"/>
<organism evidence="14 15">
    <name type="scientific">Coemansia erecta</name>
    <dbReference type="NCBI Taxonomy" id="147472"/>
    <lineage>
        <taxon>Eukaryota</taxon>
        <taxon>Fungi</taxon>
        <taxon>Fungi incertae sedis</taxon>
        <taxon>Zoopagomycota</taxon>
        <taxon>Kickxellomycotina</taxon>
        <taxon>Kickxellomycetes</taxon>
        <taxon>Kickxellales</taxon>
        <taxon>Kickxellaceae</taxon>
        <taxon>Coemansia</taxon>
    </lineage>
</organism>
<dbReference type="FunFam" id="3.30.160.60:FF:000761">
    <property type="entry name" value="Zinc finger protein 449"/>
    <property type="match status" value="1"/>
</dbReference>
<feature type="region of interest" description="Disordered" evidence="12">
    <location>
        <begin position="1"/>
        <end position="23"/>
    </location>
</feature>
<comment type="subcellular location">
    <subcellularLocation>
        <location evidence="1">Nucleus</location>
    </subcellularLocation>
</comment>
<dbReference type="SUPFAM" id="SSF57667">
    <property type="entry name" value="beta-beta-alpha zinc fingers"/>
    <property type="match status" value="1"/>
</dbReference>
<name>A0A9W7Y1C6_9FUNG</name>